<feature type="region of interest" description="Disordered" evidence="1">
    <location>
        <begin position="358"/>
        <end position="380"/>
    </location>
</feature>
<organism evidence="2 3">
    <name type="scientific">Bradymonas sediminis</name>
    <dbReference type="NCBI Taxonomy" id="1548548"/>
    <lineage>
        <taxon>Bacteria</taxon>
        <taxon>Deltaproteobacteria</taxon>
        <taxon>Bradymonadales</taxon>
        <taxon>Bradymonadaceae</taxon>
        <taxon>Bradymonas</taxon>
    </lineage>
</organism>
<dbReference type="SUPFAM" id="SSF48452">
    <property type="entry name" value="TPR-like"/>
    <property type="match status" value="1"/>
</dbReference>
<evidence type="ECO:0000313" key="3">
    <source>
        <dbReference type="Proteomes" id="UP000249799"/>
    </source>
</evidence>
<dbReference type="EMBL" id="CP030032">
    <property type="protein sequence ID" value="AWV89817.1"/>
    <property type="molecule type" value="Genomic_DNA"/>
</dbReference>
<dbReference type="Gene3D" id="1.25.40.10">
    <property type="entry name" value="Tetratricopeptide repeat domain"/>
    <property type="match status" value="1"/>
</dbReference>
<feature type="region of interest" description="Disordered" evidence="1">
    <location>
        <begin position="288"/>
        <end position="309"/>
    </location>
</feature>
<evidence type="ECO:0000313" key="2">
    <source>
        <dbReference type="EMBL" id="AWV89817.1"/>
    </source>
</evidence>
<dbReference type="AlphaFoldDB" id="A0A2Z4FLD2"/>
<dbReference type="KEGG" id="bsed:DN745_10890"/>
<reference evidence="2 3" key="1">
    <citation type="submission" date="2018-06" db="EMBL/GenBank/DDBJ databases">
        <title>Lujinxingia sediminis gen. nov. sp. nov., a new facultative anaerobic member of the class Deltaproteobacteria, and proposal of Lujinxingaceae fam. nov.</title>
        <authorList>
            <person name="Guo L.-Y."/>
            <person name="Li C.-M."/>
            <person name="Wang S."/>
            <person name="Du Z.-J."/>
        </authorList>
    </citation>
    <scope>NUCLEOTIDE SEQUENCE [LARGE SCALE GENOMIC DNA]</scope>
    <source>
        <strain evidence="2 3">FA350</strain>
    </source>
</reference>
<dbReference type="InterPro" id="IPR011990">
    <property type="entry name" value="TPR-like_helical_dom_sf"/>
</dbReference>
<dbReference type="RefSeq" id="WP_111334761.1">
    <property type="nucleotide sequence ID" value="NZ_CP030032.1"/>
</dbReference>
<sequence length="753" mass="82717">MSESNQTLVSRAEFLELAAQAGFEIGEEQLDELLRRNLLRAWEPKGSRTPQAHFHRLHLYMLARYFDAARTTRHPWGALAPSVGLAEIAGLARECRDLVGLLVEVDAGEDAVEADSQALMAKWAKALAERAAELNPFGPLAGVAALLSPQAQAQLRGHGLQFLVFSQLAAALGALVEDAPQPAESAAVVAEPEPAPAVEVEAEVEAPKPAEPTLGALNIDHDAVAFVRETAEQDAVSRADIELAPVSELSEVSWGEDEVTTFDVGRSQDALKAEMAVEEPVTRAEKIGDKIPHGFGPEDSEPTSRTEDLQTRLARLRREDESAVDRAQSPAAEVEIAEAATDADEAVEALVLEDEVGADGVGDDTPEAQAQKDPDAPRLTREMFVEPLKDEPSQGDEEEDESLSGLEDIFDEALRDPDVFEASEVFEDEVAGGAELVEESEEILELDAVVQKSAEDAPVEVAEDTKEDDLHDLKARTDRLNQLREIYLAEQRWEELVALYEDGLDLFVDPVDRQRVFLTLALLFEVKLKRSPAAFEQFERAYVVGGDPAGRAKAFEGMQRLGRQSAVQSRWAEFLEAELSSEALPAAARAELQRHLALVLHSLGSQQRAFYTYTAFLADARPDQLDEHAFDELERLAEDVGKEELGDIYADLLAHALPDETFESMALRAARHHADMGEVGLAMEYYERVLARFPRHEVAFHSLSQLYEDAERWVPLRALYETRIALSAPETSGALRSELERIEALMASGAISD</sequence>
<dbReference type="OrthoDB" id="5482737at2"/>
<feature type="compositionally biased region" description="Basic and acidic residues" evidence="1">
    <location>
        <begin position="370"/>
        <end position="380"/>
    </location>
</feature>
<proteinExistence type="predicted"/>
<dbReference type="Proteomes" id="UP000249799">
    <property type="component" value="Chromosome"/>
</dbReference>
<protein>
    <submittedName>
        <fullName evidence="2">Uncharacterized protein</fullName>
    </submittedName>
</protein>
<feature type="region of interest" description="Disordered" evidence="1">
    <location>
        <begin position="316"/>
        <end position="335"/>
    </location>
</feature>
<keyword evidence="3" id="KW-1185">Reference proteome</keyword>
<name>A0A2Z4FLD2_9DELT</name>
<evidence type="ECO:0000256" key="1">
    <source>
        <dbReference type="SAM" id="MobiDB-lite"/>
    </source>
</evidence>
<gene>
    <name evidence="2" type="ORF">DN745_10890</name>
</gene>
<accession>A0A2Z4FLD2</accession>